<organism evidence="7 8">
    <name type="scientific">Spirochaeta africana (strain ATCC 700263 / DSM 8902 / Z-7692)</name>
    <dbReference type="NCBI Taxonomy" id="889378"/>
    <lineage>
        <taxon>Bacteria</taxon>
        <taxon>Pseudomonadati</taxon>
        <taxon>Spirochaetota</taxon>
        <taxon>Spirochaetia</taxon>
        <taxon>Spirochaetales</taxon>
        <taxon>Spirochaetaceae</taxon>
        <taxon>Spirochaeta</taxon>
    </lineage>
</organism>
<dbReference type="PANTHER" id="PTHR35791:SF1">
    <property type="entry name" value="UPF0754 MEMBRANE PROTEIN YHEB"/>
    <property type="match status" value="1"/>
</dbReference>
<evidence type="ECO:0000313" key="7">
    <source>
        <dbReference type="EMBL" id="AFG36687.1"/>
    </source>
</evidence>
<evidence type="ECO:0000256" key="6">
    <source>
        <dbReference type="SAM" id="Phobius"/>
    </source>
</evidence>
<comment type="subcellular location">
    <subcellularLocation>
        <location evidence="1">Endomembrane system</location>
    </subcellularLocation>
</comment>
<evidence type="ECO:0000256" key="4">
    <source>
        <dbReference type="ARBA" id="ARBA00022989"/>
    </source>
</evidence>
<evidence type="ECO:0000256" key="1">
    <source>
        <dbReference type="ARBA" id="ARBA00004308"/>
    </source>
</evidence>
<dbReference type="Proteomes" id="UP000007383">
    <property type="component" value="Chromosome"/>
</dbReference>
<feature type="transmembrane region" description="Helical" evidence="6">
    <location>
        <begin position="468"/>
        <end position="490"/>
    </location>
</feature>
<keyword evidence="5 6" id="KW-0472">Membrane</keyword>
<name>H9UGP4_SPIAZ</name>
<dbReference type="InterPro" id="IPR007383">
    <property type="entry name" value="DUF445"/>
</dbReference>
<dbReference type="OrthoDB" id="9787430at2"/>
<dbReference type="AlphaFoldDB" id="H9UGP4"/>
<sequence>MIVLDHARLLLFIVPPLGGAIIGYLTNALAIRMLFRPLRAYRIGRLRIPFTPGIIPRQRGQLADSIARMVGSTLLTPEALQQHLGRPAMRSAVRERVSWYTGRILSAEFQPDSESLAAPLASAVSSPLFAELLQRGTATLVERLSGIQIADLSGVFRGSPNSKTRRRCVTALRHAARSGSRHLRALEQPAAAYLPDTLVQDLALFADRHYNELWQRVLRWLRTPHMQQELSSRGRVLLKRILQRLKFLQRFVVTAGQYDRNLDEQMPYIVRDLVQQLEQTVFKPETRRLILDELQVLVRELLDCRPGELEQRLDIDLEQLADRLVVQLCSQSGVPAVTAGDILAATGLGTPQQAAGQAVQRLLHWLGVRPTGDAVEVRRRVEQRMQQLMTDLLPGRIRIAGFIALTDSQKNRLDDFLCDRFFRLAEAKLPQVVQAVDFTGLVRDKVNGLDVRQVEQLLLLVMQRHLKFINLFGALLGAVIGSGQVVLTLLL</sequence>
<proteinExistence type="inferred from homology"/>
<reference evidence="8" key="1">
    <citation type="journal article" date="2013" name="Stand. Genomic Sci.">
        <title>Complete genome sequence of the halophilic bacterium Spirochaeta africana type strain (Z-7692(T)) from the alkaline Lake Magadi in the East African Rift.</title>
        <authorList>
            <person name="Liolos K."/>
            <person name="Abt B."/>
            <person name="Scheuner C."/>
            <person name="Teshima H."/>
            <person name="Held B."/>
            <person name="Lapidus A."/>
            <person name="Nolan M."/>
            <person name="Lucas S."/>
            <person name="Deshpande S."/>
            <person name="Cheng J.F."/>
            <person name="Tapia R."/>
            <person name="Goodwin L.A."/>
            <person name="Pitluck S."/>
            <person name="Pagani I."/>
            <person name="Ivanova N."/>
            <person name="Mavromatis K."/>
            <person name="Mikhailova N."/>
            <person name="Huntemann M."/>
            <person name="Pati A."/>
            <person name="Chen A."/>
            <person name="Palaniappan K."/>
            <person name="Land M."/>
            <person name="Rohde M."/>
            <person name="Tindall B.J."/>
            <person name="Detter J.C."/>
            <person name="Goker M."/>
            <person name="Bristow J."/>
            <person name="Eisen J.A."/>
            <person name="Markowitz V."/>
            <person name="Hugenholtz P."/>
            <person name="Woyke T."/>
            <person name="Klenk H.P."/>
            <person name="Kyrpides N.C."/>
        </authorList>
    </citation>
    <scope>NUCLEOTIDE SEQUENCE</scope>
    <source>
        <strain evidence="8">ATCC 700263 / DSM 8902 / Z-7692</strain>
    </source>
</reference>
<dbReference type="STRING" id="889378.Spiaf_0586"/>
<gene>
    <name evidence="7" type="ordered locus">Spiaf_0586</name>
</gene>
<feature type="transmembrane region" description="Helical" evidence="6">
    <location>
        <begin position="12"/>
        <end position="35"/>
    </location>
</feature>
<evidence type="ECO:0000256" key="5">
    <source>
        <dbReference type="ARBA" id="ARBA00023136"/>
    </source>
</evidence>
<dbReference type="GO" id="GO:0012505">
    <property type="term" value="C:endomembrane system"/>
    <property type="evidence" value="ECO:0007669"/>
    <property type="project" value="UniProtKB-SubCell"/>
</dbReference>
<dbReference type="KEGG" id="sfc:Spiaf_0586"/>
<keyword evidence="4 6" id="KW-1133">Transmembrane helix</keyword>
<dbReference type="PANTHER" id="PTHR35791">
    <property type="entry name" value="UPF0754 MEMBRANE PROTEIN YHEB"/>
    <property type="match status" value="1"/>
</dbReference>
<keyword evidence="8" id="KW-1185">Reference proteome</keyword>
<evidence type="ECO:0008006" key="9">
    <source>
        <dbReference type="Google" id="ProtNLM"/>
    </source>
</evidence>
<dbReference type="PATRIC" id="fig|889378.3.peg.595"/>
<dbReference type="eggNOG" id="COG4399">
    <property type="taxonomic scope" value="Bacteria"/>
</dbReference>
<evidence type="ECO:0000313" key="8">
    <source>
        <dbReference type="Proteomes" id="UP000007383"/>
    </source>
</evidence>
<dbReference type="Pfam" id="PF04286">
    <property type="entry name" value="DUF445"/>
    <property type="match status" value="1"/>
</dbReference>
<keyword evidence="3 6" id="KW-0812">Transmembrane</keyword>
<dbReference type="EMBL" id="CP003282">
    <property type="protein sequence ID" value="AFG36687.1"/>
    <property type="molecule type" value="Genomic_DNA"/>
</dbReference>
<evidence type="ECO:0000256" key="2">
    <source>
        <dbReference type="ARBA" id="ARBA00008053"/>
    </source>
</evidence>
<accession>H9UGP4</accession>
<protein>
    <recommendedName>
        <fullName evidence="9">DUF445 domain-containing protein</fullName>
    </recommendedName>
</protein>
<dbReference type="HOGENOM" id="CLU_042384_0_1_12"/>
<dbReference type="RefSeq" id="WP_014454684.1">
    <property type="nucleotide sequence ID" value="NC_017098.1"/>
</dbReference>
<evidence type="ECO:0000256" key="3">
    <source>
        <dbReference type="ARBA" id="ARBA00022692"/>
    </source>
</evidence>
<comment type="similarity">
    <text evidence="2">Belongs to the UPF0754 family.</text>
</comment>